<gene>
    <name evidence="1" type="ORF">GCM10017653_13630</name>
</gene>
<dbReference type="EMBL" id="BSFM01000006">
    <property type="protein sequence ID" value="GLK83294.1"/>
    <property type="molecule type" value="Genomic_DNA"/>
</dbReference>
<comment type="caution">
    <text evidence="1">The sequence shown here is derived from an EMBL/GenBank/DDBJ whole genome shotgun (WGS) entry which is preliminary data.</text>
</comment>
<proteinExistence type="predicted"/>
<sequence length="47" mass="5215">MVMRVIVMRMIIVIVVVVLPCHAEAIRPCAERIVLCGHAARVSTTQE</sequence>
<protein>
    <submittedName>
        <fullName evidence="1">Uncharacterized protein</fullName>
    </submittedName>
</protein>
<dbReference type="Proteomes" id="UP001143330">
    <property type="component" value="Unassembled WGS sequence"/>
</dbReference>
<keyword evidence="2" id="KW-1185">Reference proteome</keyword>
<organism evidence="1 2">
    <name type="scientific">Ancylobacter defluvii</name>
    <dbReference type="NCBI Taxonomy" id="1282440"/>
    <lineage>
        <taxon>Bacteria</taxon>
        <taxon>Pseudomonadati</taxon>
        <taxon>Pseudomonadota</taxon>
        <taxon>Alphaproteobacteria</taxon>
        <taxon>Hyphomicrobiales</taxon>
        <taxon>Xanthobacteraceae</taxon>
        <taxon>Ancylobacter</taxon>
    </lineage>
</organism>
<evidence type="ECO:0000313" key="1">
    <source>
        <dbReference type="EMBL" id="GLK83294.1"/>
    </source>
</evidence>
<name>A0A9W6JVY1_9HYPH</name>
<reference evidence="1" key="2">
    <citation type="submission" date="2023-01" db="EMBL/GenBank/DDBJ databases">
        <authorList>
            <person name="Sun Q."/>
            <person name="Evtushenko L."/>
        </authorList>
    </citation>
    <scope>NUCLEOTIDE SEQUENCE</scope>
    <source>
        <strain evidence="1">VKM B-2789</strain>
    </source>
</reference>
<dbReference type="AlphaFoldDB" id="A0A9W6JVY1"/>
<reference evidence="1" key="1">
    <citation type="journal article" date="2014" name="Int. J. Syst. Evol. Microbiol.">
        <title>Complete genome sequence of Corynebacterium casei LMG S-19264T (=DSM 44701T), isolated from a smear-ripened cheese.</title>
        <authorList>
            <consortium name="US DOE Joint Genome Institute (JGI-PGF)"/>
            <person name="Walter F."/>
            <person name="Albersmeier A."/>
            <person name="Kalinowski J."/>
            <person name="Ruckert C."/>
        </authorList>
    </citation>
    <scope>NUCLEOTIDE SEQUENCE</scope>
    <source>
        <strain evidence="1">VKM B-2789</strain>
    </source>
</reference>
<accession>A0A9W6JVY1</accession>
<evidence type="ECO:0000313" key="2">
    <source>
        <dbReference type="Proteomes" id="UP001143330"/>
    </source>
</evidence>